<dbReference type="SUPFAM" id="SSF52172">
    <property type="entry name" value="CheY-like"/>
    <property type="match status" value="1"/>
</dbReference>
<keyword evidence="6" id="KW-0418">Kinase</keyword>
<name>A0A1M4TGG3_9BACT</name>
<dbReference type="SUPFAM" id="SSF47384">
    <property type="entry name" value="Homodimeric domain of signal transducing histidine kinase"/>
    <property type="match status" value="1"/>
</dbReference>
<dbReference type="SMART" id="SM00388">
    <property type="entry name" value="HisKA"/>
    <property type="match status" value="1"/>
</dbReference>
<dbReference type="SMART" id="SM00448">
    <property type="entry name" value="REC"/>
    <property type="match status" value="1"/>
</dbReference>
<feature type="domain" description="PAC" evidence="14">
    <location>
        <begin position="425"/>
        <end position="475"/>
    </location>
</feature>
<evidence type="ECO:0000256" key="3">
    <source>
        <dbReference type="ARBA" id="ARBA00022553"/>
    </source>
</evidence>
<dbReference type="InterPro" id="IPR035965">
    <property type="entry name" value="PAS-like_dom_sf"/>
</dbReference>
<dbReference type="Pfam" id="PF00072">
    <property type="entry name" value="Response_reg"/>
    <property type="match status" value="1"/>
</dbReference>
<dbReference type="CDD" id="cd17546">
    <property type="entry name" value="REC_hyHK_CKI1_RcsC-like"/>
    <property type="match status" value="1"/>
</dbReference>
<evidence type="ECO:0000256" key="7">
    <source>
        <dbReference type="ARBA" id="ARBA00022840"/>
    </source>
</evidence>
<keyword evidence="10" id="KW-0472">Membrane</keyword>
<protein>
    <recommendedName>
        <fullName evidence="2">histidine kinase</fullName>
        <ecNumber evidence="2">2.7.13.3</ecNumber>
    </recommendedName>
</protein>
<evidence type="ECO:0000256" key="5">
    <source>
        <dbReference type="ARBA" id="ARBA00022741"/>
    </source>
</evidence>
<dbReference type="SMART" id="SM00091">
    <property type="entry name" value="PAS"/>
    <property type="match status" value="2"/>
</dbReference>
<dbReference type="Pfam" id="PF02518">
    <property type="entry name" value="HATPase_c"/>
    <property type="match status" value="1"/>
</dbReference>
<dbReference type="SUPFAM" id="SSF55785">
    <property type="entry name" value="PYP-like sensor domain (PAS domain)"/>
    <property type="match status" value="2"/>
</dbReference>
<evidence type="ECO:0000256" key="8">
    <source>
        <dbReference type="ARBA" id="ARBA00023012"/>
    </source>
</evidence>
<dbReference type="PROSITE" id="PS50112">
    <property type="entry name" value="PAS"/>
    <property type="match status" value="2"/>
</dbReference>
<dbReference type="PROSITE" id="PS50109">
    <property type="entry name" value="HIS_KIN"/>
    <property type="match status" value="1"/>
</dbReference>
<dbReference type="InterPro" id="IPR003594">
    <property type="entry name" value="HATPase_dom"/>
</dbReference>
<keyword evidence="10" id="KW-0812">Transmembrane</keyword>
<dbReference type="Pfam" id="PF00989">
    <property type="entry name" value="PAS"/>
    <property type="match status" value="1"/>
</dbReference>
<evidence type="ECO:0000256" key="10">
    <source>
        <dbReference type="SAM" id="Phobius"/>
    </source>
</evidence>
<dbReference type="EMBL" id="FQVB01000004">
    <property type="protein sequence ID" value="SHE43488.1"/>
    <property type="molecule type" value="Genomic_DNA"/>
</dbReference>
<keyword evidence="8" id="KW-0902">Two-component regulatory system</keyword>
<evidence type="ECO:0000259" key="14">
    <source>
        <dbReference type="PROSITE" id="PS50113"/>
    </source>
</evidence>
<dbReference type="CDD" id="cd00130">
    <property type="entry name" value="PAS"/>
    <property type="match status" value="2"/>
</dbReference>
<dbReference type="AlphaFoldDB" id="A0A1M4TGG3"/>
<dbReference type="InterPro" id="IPR011006">
    <property type="entry name" value="CheY-like_superfamily"/>
</dbReference>
<dbReference type="InterPro" id="IPR000700">
    <property type="entry name" value="PAS-assoc_C"/>
</dbReference>
<dbReference type="STRING" id="1121391.SAMN02745206_00275"/>
<reference evidence="16" key="1">
    <citation type="submission" date="2016-11" db="EMBL/GenBank/DDBJ databases">
        <authorList>
            <person name="Varghese N."/>
            <person name="Submissions S."/>
        </authorList>
    </citation>
    <scope>NUCLEOTIDE SEQUENCE [LARGE SCALE GENOMIC DNA]</scope>
    <source>
        <strain evidence="16">DSM 9756</strain>
    </source>
</reference>
<dbReference type="Pfam" id="PF00512">
    <property type="entry name" value="HisKA"/>
    <property type="match status" value="1"/>
</dbReference>
<dbReference type="SMART" id="SM00387">
    <property type="entry name" value="HATPase_c"/>
    <property type="match status" value="1"/>
</dbReference>
<evidence type="ECO:0000259" key="13">
    <source>
        <dbReference type="PROSITE" id="PS50112"/>
    </source>
</evidence>
<dbReference type="InterPro" id="IPR005467">
    <property type="entry name" value="His_kinase_dom"/>
</dbReference>
<evidence type="ECO:0000256" key="4">
    <source>
        <dbReference type="ARBA" id="ARBA00022679"/>
    </source>
</evidence>
<dbReference type="Gene3D" id="3.40.50.2300">
    <property type="match status" value="1"/>
</dbReference>
<keyword evidence="5" id="KW-0547">Nucleotide-binding</keyword>
<dbReference type="InterPro" id="IPR001789">
    <property type="entry name" value="Sig_transdc_resp-reg_receiver"/>
</dbReference>
<feature type="domain" description="PAC" evidence="14">
    <location>
        <begin position="543"/>
        <end position="597"/>
    </location>
</feature>
<feature type="transmembrane region" description="Helical" evidence="10">
    <location>
        <begin position="12"/>
        <end position="34"/>
    </location>
</feature>
<evidence type="ECO:0000259" key="12">
    <source>
        <dbReference type="PROSITE" id="PS50110"/>
    </source>
</evidence>
<sequence length="964" mass="107827">MKKPRSFARSLLWTLLTFEGVSLLFALGWFFTILERSYRDEYLQHLHANQTRLRLEMRERLSSLTERVRTVSTDNGVRVNLMLGLSHRIDEIIATRYGPRHGMHVFVQEAQSGRIHPVGPGMNRPTLCEGVPMENFFALGARPTPFFCGTRTLLVATVPVKRQDELLGTVLGVYVFQEDGAFRRELETIGAGRIVRPYKAGFVDVCNGTSVEGDFVIPAELMKLPWWDVRGHGGRYVMAPLEDGRVLSVVYPLTVLQRKRAGLVSTLSVIVLVVLAGTLLVARIIIRRVCSPLDLLVREAGQLASAQEPRFIKTCVGYQEIQALAASFNRVLKSFWDLQGRIRQSAQRQVDASERRYRVLVETSPAGILTVDETGVILFANKAVCDITGYGSDELVSVPFLSLLSDVRLGERERLWNEIKSGRVASREFRLSNKAGREIWVELYAGPMMEEDRPARLLCMVDVTARKVTELERERLAIAIEQVPEAVFIADRKWTIQYVNAAFERMFGWKRAEVLGQPLDVLRSDAIDTQVYDQIRQTLSSGRPWKGMIPTRTRQGKSIEGEASATPIFDREGRIVNYVYIQRDVSRERELERQIRQSQKLQAIGTLAGGIAHDFNNILTAIMGNAQLALMYAKGDERVRERMERIFKGCERARDMIRQILTFSRREERAFGPFRLTEVVSEALELLRATLPATVQIQREFQVTEDLIRGDPTQIHQVIMNLGTNAAHALEGRVGVLRVKCREIASTGRGEPPHADLQPGRYVCLSVEDNGVGMDRHVLERVFDPFFTTKPRGQGTGLGLSVVHGIVTGHGGALAIESRPGEGTTVRVYLPLAQEAEEAARERSQAMPVNRMKVLGVDDEELVREMLREMLELEGHEASVVGSAEEVIEAAQGGGCTGLDVLLVDQTMPGMTGVELVKRLREMGVRAPAVICTGNTACLPKSRLEDLGIADVLQKPFTREDLLA</sequence>
<dbReference type="RefSeq" id="WP_073036242.1">
    <property type="nucleotide sequence ID" value="NZ_FQVB01000004.1"/>
</dbReference>
<organism evidence="15 16">
    <name type="scientific">Desulfacinum infernum DSM 9756</name>
    <dbReference type="NCBI Taxonomy" id="1121391"/>
    <lineage>
        <taxon>Bacteria</taxon>
        <taxon>Pseudomonadati</taxon>
        <taxon>Thermodesulfobacteriota</taxon>
        <taxon>Syntrophobacteria</taxon>
        <taxon>Syntrophobacterales</taxon>
        <taxon>Syntrophobacteraceae</taxon>
        <taxon>Desulfacinum</taxon>
    </lineage>
</organism>
<feature type="domain" description="Response regulatory" evidence="12">
    <location>
        <begin position="853"/>
        <end position="964"/>
    </location>
</feature>
<feature type="domain" description="PAS" evidence="13">
    <location>
        <begin position="472"/>
        <end position="542"/>
    </location>
</feature>
<dbReference type="PROSITE" id="PS50110">
    <property type="entry name" value="RESPONSE_REGULATORY"/>
    <property type="match status" value="1"/>
</dbReference>
<evidence type="ECO:0000313" key="16">
    <source>
        <dbReference type="Proteomes" id="UP000184076"/>
    </source>
</evidence>
<dbReference type="Gene3D" id="1.10.287.130">
    <property type="match status" value="1"/>
</dbReference>
<evidence type="ECO:0000313" key="15">
    <source>
        <dbReference type="EMBL" id="SHE43488.1"/>
    </source>
</evidence>
<dbReference type="PANTHER" id="PTHR43065:SF42">
    <property type="entry name" value="TWO-COMPONENT SENSOR PPRA"/>
    <property type="match status" value="1"/>
</dbReference>
<dbReference type="SUPFAM" id="SSF55874">
    <property type="entry name" value="ATPase domain of HSP90 chaperone/DNA topoisomerase II/histidine kinase"/>
    <property type="match status" value="1"/>
</dbReference>
<keyword evidence="3 9" id="KW-0597">Phosphoprotein</keyword>
<dbReference type="Proteomes" id="UP000184076">
    <property type="component" value="Unassembled WGS sequence"/>
</dbReference>
<evidence type="ECO:0000259" key="11">
    <source>
        <dbReference type="PROSITE" id="PS50109"/>
    </source>
</evidence>
<dbReference type="PROSITE" id="PS50113">
    <property type="entry name" value="PAC"/>
    <property type="match status" value="2"/>
</dbReference>
<keyword evidence="10" id="KW-1133">Transmembrane helix</keyword>
<accession>A0A1M4TGG3</accession>
<feature type="modified residue" description="4-aspartylphosphate" evidence="9">
    <location>
        <position position="905"/>
    </location>
</feature>
<dbReference type="Gene3D" id="6.10.340.10">
    <property type="match status" value="1"/>
</dbReference>
<proteinExistence type="predicted"/>
<evidence type="ECO:0000256" key="2">
    <source>
        <dbReference type="ARBA" id="ARBA00012438"/>
    </source>
</evidence>
<dbReference type="NCBIfam" id="TIGR00229">
    <property type="entry name" value="sensory_box"/>
    <property type="match status" value="2"/>
</dbReference>
<dbReference type="GO" id="GO:0005524">
    <property type="term" value="F:ATP binding"/>
    <property type="evidence" value="ECO:0007669"/>
    <property type="project" value="UniProtKB-KW"/>
</dbReference>
<keyword evidence="4" id="KW-0808">Transferase</keyword>
<dbReference type="PRINTS" id="PR00344">
    <property type="entry name" value="BCTRLSENSOR"/>
</dbReference>
<dbReference type="InterPro" id="IPR001610">
    <property type="entry name" value="PAC"/>
</dbReference>
<dbReference type="InterPro" id="IPR013767">
    <property type="entry name" value="PAS_fold"/>
</dbReference>
<dbReference type="Pfam" id="PF13426">
    <property type="entry name" value="PAS_9"/>
    <property type="match status" value="1"/>
</dbReference>
<dbReference type="GO" id="GO:0000155">
    <property type="term" value="F:phosphorelay sensor kinase activity"/>
    <property type="evidence" value="ECO:0007669"/>
    <property type="project" value="InterPro"/>
</dbReference>
<dbReference type="InterPro" id="IPR000014">
    <property type="entry name" value="PAS"/>
</dbReference>
<dbReference type="PANTHER" id="PTHR43065">
    <property type="entry name" value="SENSOR HISTIDINE KINASE"/>
    <property type="match status" value="1"/>
</dbReference>
<gene>
    <name evidence="15" type="ORF">SAMN02745206_00275</name>
</gene>
<evidence type="ECO:0000256" key="1">
    <source>
        <dbReference type="ARBA" id="ARBA00000085"/>
    </source>
</evidence>
<dbReference type="InterPro" id="IPR003661">
    <property type="entry name" value="HisK_dim/P_dom"/>
</dbReference>
<dbReference type="Gene3D" id="3.30.450.20">
    <property type="entry name" value="PAS domain"/>
    <property type="match status" value="2"/>
</dbReference>
<comment type="catalytic activity">
    <reaction evidence="1">
        <text>ATP + protein L-histidine = ADP + protein N-phospho-L-histidine.</text>
        <dbReference type="EC" id="2.7.13.3"/>
    </reaction>
</comment>
<dbReference type="Gene3D" id="3.30.565.10">
    <property type="entry name" value="Histidine kinase-like ATPase, C-terminal domain"/>
    <property type="match status" value="1"/>
</dbReference>
<feature type="domain" description="Histidine kinase" evidence="11">
    <location>
        <begin position="610"/>
        <end position="834"/>
    </location>
</feature>
<dbReference type="InterPro" id="IPR004358">
    <property type="entry name" value="Sig_transdc_His_kin-like_C"/>
</dbReference>
<evidence type="ECO:0000256" key="9">
    <source>
        <dbReference type="PROSITE-ProRule" id="PRU00169"/>
    </source>
</evidence>
<dbReference type="InterPro" id="IPR036097">
    <property type="entry name" value="HisK_dim/P_sf"/>
</dbReference>
<dbReference type="EC" id="2.7.13.3" evidence="2"/>
<dbReference type="GO" id="GO:0006355">
    <property type="term" value="P:regulation of DNA-templated transcription"/>
    <property type="evidence" value="ECO:0007669"/>
    <property type="project" value="InterPro"/>
</dbReference>
<dbReference type="SMART" id="SM00086">
    <property type="entry name" value="PAC"/>
    <property type="match status" value="2"/>
</dbReference>
<evidence type="ECO:0000256" key="6">
    <source>
        <dbReference type="ARBA" id="ARBA00022777"/>
    </source>
</evidence>
<dbReference type="CDD" id="cd00082">
    <property type="entry name" value="HisKA"/>
    <property type="match status" value="1"/>
</dbReference>
<feature type="transmembrane region" description="Helical" evidence="10">
    <location>
        <begin position="263"/>
        <end position="286"/>
    </location>
</feature>
<keyword evidence="7" id="KW-0067">ATP-binding</keyword>
<feature type="domain" description="PAS" evidence="13">
    <location>
        <begin position="353"/>
        <end position="397"/>
    </location>
</feature>
<keyword evidence="16" id="KW-1185">Reference proteome</keyword>
<dbReference type="InterPro" id="IPR036890">
    <property type="entry name" value="HATPase_C_sf"/>
</dbReference>